<keyword evidence="1" id="KW-0812">Transmembrane</keyword>
<dbReference type="Proteomes" id="UP000031366">
    <property type="component" value="Unassembled WGS sequence"/>
</dbReference>
<comment type="caution">
    <text evidence="2">The sequence shown here is derived from an EMBL/GenBank/DDBJ whole genome shotgun (WGS) entry which is preliminary data.</text>
</comment>
<feature type="transmembrane region" description="Helical" evidence="1">
    <location>
        <begin position="27"/>
        <end position="49"/>
    </location>
</feature>
<dbReference type="STRING" id="29341.RSJ17_16805"/>
<feature type="transmembrane region" description="Helical" evidence="1">
    <location>
        <begin position="61"/>
        <end position="82"/>
    </location>
</feature>
<proteinExistence type="predicted"/>
<dbReference type="AlphaFoldDB" id="A0A0C1QYW0"/>
<evidence type="ECO:0000256" key="1">
    <source>
        <dbReference type="SAM" id="Phobius"/>
    </source>
</evidence>
<organism evidence="2 3">
    <name type="scientific">Clostridium argentinense CDC 2741</name>
    <dbReference type="NCBI Taxonomy" id="1418104"/>
    <lineage>
        <taxon>Bacteria</taxon>
        <taxon>Bacillati</taxon>
        <taxon>Bacillota</taxon>
        <taxon>Clostridia</taxon>
        <taxon>Eubacteriales</taxon>
        <taxon>Clostridiaceae</taxon>
        <taxon>Clostridium</taxon>
    </lineage>
</organism>
<reference evidence="2 3" key="1">
    <citation type="journal article" date="2015" name="Infect. Genet. Evol.">
        <title>Genomic sequences of six botulinum neurotoxin-producing strains representing three clostridial species illustrate the mobility and diversity of botulinum neurotoxin genes.</title>
        <authorList>
            <person name="Smith T.J."/>
            <person name="Hill K.K."/>
            <person name="Xie G."/>
            <person name="Foley B.T."/>
            <person name="Williamson C.H."/>
            <person name="Foster J.T."/>
            <person name="Johnson S.L."/>
            <person name="Chertkov O."/>
            <person name="Teshima H."/>
            <person name="Gibbons H.S."/>
            <person name="Johnsky L.A."/>
            <person name="Karavis M.A."/>
            <person name="Smith L.A."/>
        </authorList>
    </citation>
    <scope>NUCLEOTIDE SEQUENCE [LARGE SCALE GENOMIC DNA]</scope>
    <source>
        <strain evidence="2 3">CDC 2741</strain>
    </source>
</reference>
<feature type="transmembrane region" description="Helical" evidence="1">
    <location>
        <begin position="125"/>
        <end position="144"/>
    </location>
</feature>
<protein>
    <submittedName>
        <fullName evidence="2">Putative membrane protein</fullName>
    </submittedName>
</protein>
<dbReference type="EMBL" id="AYSO01000017">
    <property type="protein sequence ID" value="KIE46252.1"/>
    <property type="molecule type" value="Genomic_DNA"/>
</dbReference>
<keyword evidence="3" id="KW-1185">Reference proteome</keyword>
<name>A0A0C1QYW0_9CLOT</name>
<accession>A0A0C1QYW0</accession>
<keyword evidence="1" id="KW-0472">Membrane</keyword>
<gene>
    <name evidence="2" type="ORF">U732_1743</name>
</gene>
<keyword evidence="1" id="KW-1133">Transmembrane helix</keyword>
<evidence type="ECO:0000313" key="3">
    <source>
        <dbReference type="Proteomes" id="UP000031366"/>
    </source>
</evidence>
<sequence length="149" mass="16577">MPIFAPEEEREIDEIVASKPMSQFIPYAVRIILNLVIIFVLVGSFTLILKYKGCDFPLIKYMLGAFLSAVFLGSVGLCSSAISGSTILGYMASIGYLILNMATKNKYVGNFYILSMKNDSFDEKYWLLGGSIVLILIAIVAKWLKRKLS</sequence>
<evidence type="ECO:0000313" key="2">
    <source>
        <dbReference type="EMBL" id="KIE46252.1"/>
    </source>
</evidence>